<dbReference type="PANTHER" id="PTHR21485">
    <property type="entry name" value="HAD SUPERFAMILY MEMBERS CMAS AND KDSC"/>
    <property type="match status" value="1"/>
</dbReference>
<protein>
    <submittedName>
        <fullName evidence="1">Cytidylyltransferase domain-containing protein</fullName>
    </submittedName>
</protein>
<dbReference type="InterPro" id="IPR029044">
    <property type="entry name" value="Nucleotide-diphossugar_trans"/>
</dbReference>
<evidence type="ECO:0000313" key="2">
    <source>
        <dbReference type="Proteomes" id="UP001597131"/>
    </source>
</evidence>
<sequence length="230" mass="25523">MRILGIIPARGGSKGIPGKNIKKLGGKPLLGYTVDSVADSKLLTKSILSSDSEEIIRTGKQLGVEAPFIRPADFSRDDTPSIEVVKHTLAFFAASNEYFDAVCLLQPTTPFRSKGLIDDAIRKFESGSYDSLVSVREVPHEFNPHWTFEETNGRLQIATGEKKIISRRQELPKTFHRDGAVYLTKTEVILKQNSLYGDTIGYVENSGSDYVNLDTEADWEKAEKILKAKS</sequence>
<dbReference type="CDD" id="cd02513">
    <property type="entry name" value="CMP-NeuAc_Synthase"/>
    <property type="match status" value="1"/>
</dbReference>
<evidence type="ECO:0000313" key="1">
    <source>
        <dbReference type="EMBL" id="MFD1095244.1"/>
    </source>
</evidence>
<accession>A0ABW3NRM5</accession>
<reference evidence="2" key="1">
    <citation type="journal article" date="2019" name="Int. J. Syst. Evol. Microbiol.">
        <title>The Global Catalogue of Microorganisms (GCM) 10K type strain sequencing project: providing services to taxonomists for standard genome sequencing and annotation.</title>
        <authorList>
            <consortium name="The Broad Institute Genomics Platform"/>
            <consortium name="The Broad Institute Genome Sequencing Center for Infectious Disease"/>
            <person name="Wu L."/>
            <person name="Ma J."/>
        </authorList>
    </citation>
    <scope>NUCLEOTIDE SEQUENCE [LARGE SCALE GENOMIC DNA]</scope>
    <source>
        <strain evidence="2">CCUG 64793</strain>
    </source>
</reference>
<keyword evidence="1" id="KW-0808">Transferase</keyword>
<dbReference type="EMBL" id="JBHTLI010000001">
    <property type="protein sequence ID" value="MFD1095244.1"/>
    <property type="molecule type" value="Genomic_DNA"/>
</dbReference>
<dbReference type="Gene3D" id="3.90.550.10">
    <property type="entry name" value="Spore Coat Polysaccharide Biosynthesis Protein SpsA, Chain A"/>
    <property type="match status" value="1"/>
</dbReference>
<dbReference type="InterPro" id="IPR003329">
    <property type="entry name" value="Cytidylyl_trans"/>
</dbReference>
<keyword evidence="1" id="KW-0548">Nucleotidyltransferase</keyword>
<organism evidence="1 2">
    <name type="scientific">Salegentibacter chungangensis</name>
    <dbReference type="NCBI Taxonomy" id="1335724"/>
    <lineage>
        <taxon>Bacteria</taxon>
        <taxon>Pseudomonadati</taxon>
        <taxon>Bacteroidota</taxon>
        <taxon>Flavobacteriia</taxon>
        <taxon>Flavobacteriales</taxon>
        <taxon>Flavobacteriaceae</taxon>
        <taxon>Salegentibacter</taxon>
    </lineage>
</organism>
<gene>
    <name evidence="1" type="ORF">ACFQ3Q_05740</name>
</gene>
<dbReference type="GO" id="GO:0016779">
    <property type="term" value="F:nucleotidyltransferase activity"/>
    <property type="evidence" value="ECO:0007669"/>
    <property type="project" value="UniProtKB-KW"/>
</dbReference>
<dbReference type="RefSeq" id="WP_380743825.1">
    <property type="nucleotide sequence ID" value="NZ_JBHTLI010000001.1"/>
</dbReference>
<comment type="caution">
    <text evidence="1">The sequence shown here is derived from an EMBL/GenBank/DDBJ whole genome shotgun (WGS) entry which is preliminary data.</text>
</comment>
<dbReference type="SUPFAM" id="SSF53448">
    <property type="entry name" value="Nucleotide-diphospho-sugar transferases"/>
    <property type="match status" value="1"/>
</dbReference>
<dbReference type="Pfam" id="PF02348">
    <property type="entry name" value="CTP_transf_3"/>
    <property type="match status" value="1"/>
</dbReference>
<proteinExistence type="predicted"/>
<dbReference type="Proteomes" id="UP001597131">
    <property type="component" value="Unassembled WGS sequence"/>
</dbReference>
<dbReference type="PANTHER" id="PTHR21485:SF6">
    <property type="entry name" value="N-ACYLNEURAMINATE CYTIDYLYLTRANSFERASE-RELATED"/>
    <property type="match status" value="1"/>
</dbReference>
<dbReference type="InterPro" id="IPR050793">
    <property type="entry name" value="CMP-NeuNAc_synthase"/>
</dbReference>
<keyword evidence="2" id="KW-1185">Reference proteome</keyword>
<name>A0ABW3NRM5_9FLAO</name>